<dbReference type="EMBL" id="BLAP01000065">
    <property type="protein sequence ID" value="GET13133.1"/>
    <property type="molecule type" value="Genomic_DNA"/>
</dbReference>
<dbReference type="InterPro" id="IPR036291">
    <property type="entry name" value="NAD(P)-bd_dom_sf"/>
</dbReference>
<name>A0A6F9Y6D0_9LACO</name>
<organism evidence="2">
    <name type="scientific">Ligilactobacillus agilis</name>
    <dbReference type="NCBI Taxonomy" id="1601"/>
    <lineage>
        <taxon>Bacteria</taxon>
        <taxon>Bacillati</taxon>
        <taxon>Bacillota</taxon>
        <taxon>Bacilli</taxon>
        <taxon>Lactobacillales</taxon>
        <taxon>Lactobacillaceae</taxon>
        <taxon>Ligilactobacillus</taxon>
    </lineage>
</organism>
<proteinExistence type="predicted"/>
<dbReference type="PANTHER" id="PTHR43245">
    <property type="entry name" value="BIFUNCTIONAL POLYMYXIN RESISTANCE PROTEIN ARNA"/>
    <property type="match status" value="1"/>
</dbReference>
<dbReference type="SUPFAM" id="SSF51735">
    <property type="entry name" value="NAD(P)-binding Rossmann-fold domains"/>
    <property type="match status" value="1"/>
</dbReference>
<gene>
    <name evidence="2" type="ORF">SN811_16330</name>
</gene>
<dbReference type="InterPro" id="IPR050177">
    <property type="entry name" value="Lipid_A_modif_metabolic_enz"/>
</dbReference>
<accession>A0A6F9Y6D0</accession>
<dbReference type="InterPro" id="IPR001509">
    <property type="entry name" value="Epimerase_deHydtase"/>
</dbReference>
<sequence length="349" mass="39040">MKSVLEEDFQILAQTKGLEFEKFRNKKFLITGATGLIGSLLIRSLMYLDDNKKLGIKIFAVVRNLDKAAGIFQEQFSDERLVFVKADLGKDNLKLNEKVDYIIHAAAVTTSKILIEKPVEAMETALQGTKSMLEIARADKVQKMVYVSSMEIYGQVNSGKKASESDLGYVDLANVRSGYPESKRLCELMCNAYASEYGVEVVSARLAQTFGAGILPNENRVFAQFARSAMKNEDIVLHTQGKSEGNYVYTMDAISAILLLLLKGKSGEAYNVSNPENHVTIKEMAQLVADNFSDKSKVIIDIPEDAKKFGYAPDTKLWLDNTKLVELGWTPNNDLIESYRKMILWMKNN</sequence>
<dbReference type="AlphaFoldDB" id="A0A6F9Y6D0"/>
<protein>
    <submittedName>
        <fullName evidence="2">Nad-dependent epimerase/dehydratase</fullName>
    </submittedName>
</protein>
<dbReference type="Pfam" id="PF01370">
    <property type="entry name" value="Epimerase"/>
    <property type="match status" value="1"/>
</dbReference>
<dbReference type="Gene3D" id="3.40.50.720">
    <property type="entry name" value="NAD(P)-binding Rossmann-like Domain"/>
    <property type="match status" value="1"/>
</dbReference>
<comment type="caution">
    <text evidence="2">The sequence shown here is derived from an EMBL/GenBank/DDBJ whole genome shotgun (WGS) entry which is preliminary data.</text>
</comment>
<feature type="domain" description="NAD-dependent epimerase/dehydratase" evidence="1">
    <location>
        <begin position="29"/>
        <end position="272"/>
    </location>
</feature>
<evidence type="ECO:0000313" key="2">
    <source>
        <dbReference type="EMBL" id="GET13133.1"/>
    </source>
</evidence>
<evidence type="ECO:0000259" key="1">
    <source>
        <dbReference type="Pfam" id="PF01370"/>
    </source>
</evidence>
<dbReference type="RefSeq" id="WP_172577649.1">
    <property type="nucleotide sequence ID" value="NZ_BLAP01000065.1"/>
</dbReference>
<reference evidence="2" key="1">
    <citation type="submission" date="2019-10" db="EMBL/GenBank/DDBJ databases">
        <title>Lactobacillus agilis SN811 Whole Genome Sequencing Project.</title>
        <authorList>
            <person name="Suzuki S."/>
            <person name="Endo A."/>
            <person name="Maeno S."/>
            <person name="Shiwa Y."/>
            <person name="Matsutani M."/>
            <person name="Kajikawa A."/>
        </authorList>
    </citation>
    <scope>NUCLEOTIDE SEQUENCE</scope>
    <source>
        <strain evidence="2">SN811</strain>
    </source>
</reference>
<dbReference type="Proteomes" id="UP000494160">
    <property type="component" value="Unassembled WGS sequence"/>
</dbReference>